<feature type="transmembrane region" description="Helical" evidence="1">
    <location>
        <begin position="6"/>
        <end position="23"/>
    </location>
</feature>
<dbReference type="Proteomes" id="UP001201812">
    <property type="component" value="Unassembled WGS sequence"/>
</dbReference>
<keyword evidence="3" id="KW-1185">Reference proteome</keyword>
<organism evidence="2 3">
    <name type="scientific">Ditylenchus destructor</name>
    <dbReference type="NCBI Taxonomy" id="166010"/>
    <lineage>
        <taxon>Eukaryota</taxon>
        <taxon>Metazoa</taxon>
        <taxon>Ecdysozoa</taxon>
        <taxon>Nematoda</taxon>
        <taxon>Chromadorea</taxon>
        <taxon>Rhabditida</taxon>
        <taxon>Tylenchina</taxon>
        <taxon>Tylenchomorpha</taxon>
        <taxon>Sphaerularioidea</taxon>
        <taxon>Anguinidae</taxon>
        <taxon>Anguininae</taxon>
        <taxon>Ditylenchus</taxon>
    </lineage>
</organism>
<name>A0AAD4MJC3_9BILA</name>
<dbReference type="EMBL" id="JAKKPZ010000315">
    <property type="protein sequence ID" value="KAI1696646.1"/>
    <property type="molecule type" value="Genomic_DNA"/>
</dbReference>
<gene>
    <name evidence="2" type="ORF">DdX_18933</name>
</gene>
<keyword evidence="1" id="KW-0472">Membrane</keyword>
<feature type="transmembrane region" description="Helical" evidence="1">
    <location>
        <begin position="256"/>
        <end position="277"/>
    </location>
</feature>
<dbReference type="AlphaFoldDB" id="A0AAD4MJC3"/>
<keyword evidence="1" id="KW-1133">Transmembrane helix</keyword>
<reference evidence="2" key="1">
    <citation type="submission" date="2022-01" db="EMBL/GenBank/DDBJ databases">
        <title>Genome Sequence Resource for Two Populations of Ditylenchus destructor, the Migratory Endoparasitic Phytonematode.</title>
        <authorList>
            <person name="Zhang H."/>
            <person name="Lin R."/>
            <person name="Xie B."/>
        </authorList>
    </citation>
    <scope>NUCLEOTIDE SEQUENCE</scope>
    <source>
        <strain evidence="2">BazhouSP</strain>
    </source>
</reference>
<accession>A0AAD4MJC3</accession>
<evidence type="ECO:0000256" key="1">
    <source>
        <dbReference type="SAM" id="Phobius"/>
    </source>
</evidence>
<feature type="transmembrane region" description="Helical" evidence="1">
    <location>
        <begin position="232"/>
        <end position="250"/>
    </location>
</feature>
<keyword evidence="1" id="KW-0812">Transmembrane</keyword>
<protein>
    <submittedName>
        <fullName evidence="2">Uncharacterized protein</fullName>
    </submittedName>
</protein>
<evidence type="ECO:0000313" key="2">
    <source>
        <dbReference type="EMBL" id="KAI1696646.1"/>
    </source>
</evidence>
<proteinExistence type="predicted"/>
<evidence type="ECO:0000313" key="3">
    <source>
        <dbReference type="Proteomes" id="UP001201812"/>
    </source>
</evidence>
<comment type="caution">
    <text evidence="2">The sequence shown here is derived from an EMBL/GenBank/DDBJ whole genome shotgun (WGS) entry which is preliminary data.</text>
</comment>
<feature type="transmembrane region" description="Helical" evidence="1">
    <location>
        <begin position="175"/>
        <end position="195"/>
    </location>
</feature>
<sequence>MNLPVVLIVLAISFFWIYRRVFYRPFSHVLYAHLHIPRLMRQMFKRGSISRKLNRHLWDSGHLGIHYSNSLELNNAFHDWAFCPAGIISSSIQTHFSAGQFPSMDASKYVVFNSYSHHHQCFDFDVLIDWLWAENDRILCVFDAQLYGPTFAFATTSVQLVFPLKLSMPYTSEAWLVYCFVAINLIYGNFVNLSWINPDWFTFELVLFSVVWPTWFGLNNYDQLFSTALSSFLIRAIVPTAIAGYFAVYHNLYTEMLVALFGICGCIMSEALALMALTTSQRAMIRPLPEDIIISILSFATRRELNAIQESNSTLNLLISSYFSSSPLAMINVYLVYYEAKLFLTREKKLIRYHKQPKDVNGRSFCTFFNHPDYKTLVRAKYLRIEGFIIWVDQAILPKGRDSLVIKNLTALSHLWASRHLAIYYTNSLELNNAFHDWAFGQSGIFSSSTQTTFSDGQFPTTGLMLSSQTTKIASFHCPYLPHQCLNFDVMIDWLWAKNDRCIFVWDAQLYGPTSIYSIFDRVADRFLSSTTRSNFKFWISLFGSDNMDILQQLYSDDAIIGPVFNHTTEEKLIGYPTHTEGTRSYIKTLAIRRLGMREQLQHKRKWYFGRIYE</sequence>